<protein>
    <recommendedName>
        <fullName evidence="4">Mannosylglycerate hydrolase MGH1-like glycoside hydrolase domain-containing protein</fullName>
    </recommendedName>
</protein>
<gene>
    <name evidence="5" type="ORF">CH333_04895</name>
</gene>
<dbReference type="Pfam" id="PF22422">
    <property type="entry name" value="MGH1-like_GH"/>
    <property type="match status" value="1"/>
</dbReference>
<evidence type="ECO:0000313" key="5">
    <source>
        <dbReference type="EMBL" id="OYD15795.1"/>
    </source>
</evidence>
<comment type="similarity">
    <text evidence="1">Belongs to the glycosyl hydrolase 63 family.</text>
</comment>
<evidence type="ECO:0000259" key="4">
    <source>
        <dbReference type="Pfam" id="PF22422"/>
    </source>
</evidence>
<keyword evidence="3" id="KW-0326">Glycosidase</keyword>
<dbReference type="Proteomes" id="UP000215215">
    <property type="component" value="Unassembled WGS sequence"/>
</dbReference>
<dbReference type="InterPro" id="IPR004888">
    <property type="entry name" value="Glycoside_hydrolase_63"/>
</dbReference>
<feature type="non-terminal residue" evidence="5">
    <location>
        <position position="541"/>
    </location>
</feature>
<dbReference type="AlphaFoldDB" id="A0A235BW66"/>
<dbReference type="GO" id="GO:0004573">
    <property type="term" value="F:Glc3Man9GlcNAc2 oligosaccharide glucosidase activity"/>
    <property type="evidence" value="ECO:0007669"/>
    <property type="project" value="InterPro"/>
</dbReference>
<name>A0A235BW66_UNCW3</name>
<dbReference type="GO" id="GO:0006487">
    <property type="term" value="P:protein N-linked glycosylation"/>
    <property type="evidence" value="ECO:0007669"/>
    <property type="project" value="TreeGrafter"/>
</dbReference>
<evidence type="ECO:0000256" key="2">
    <source>
        <dbReference type="ARBA" id="ARBA00022801"/>
    </source>
</evidence>
<keyword evidence="2" id="KW-0378">Hydrolase</keyword>
<dbReference type="PANTHER" id="PTHR10412">
    <property type="entry name" value="MANNOSYL-OLIGOSACCHARIDE GLUCOSIDASE"/>
    <property type="match status" value="1"/>
</dbReference>
<dbReference type="SUPFAM" id="SSF48208">
    <property type="entry name" value="Six-hairpin glycosidases"/>
    <property type="match status" value="1"/>
</dbReference>
<dbReference type="GO" id="GO:0009311">
    <property type="term" value="P:oligosaccharide metabolic process"/>
    <property type="evidence" value="ECO:0007669"/>
    <property type="project" value="InterPro"/>
</dbReference>
<organism evidence="5 6">
    <name type="scientific">candidate division WOR-3 bacterium JGI_Cruoil_03_44_89</name>
    <dbReference type="NCBI Taxonomy" id="1973748"/>
    <lineage>
        <taxon>Bacteria</taxon>
        <taxon>Bacteria division WOR-3</taxon>
    </lineage>
</organism>
<accession>A0A235BW66</accession>
<comment type="caution">
    <text evidence="5">The sequence shown here is derived from an EMBL/GenBank/DDBJ whole genome shotgun (WGS) entry which is preliminary data.</text>
</comment>
<dbReference type="InterPro" id="IPR054491">
    <property type="entry name" value="MGH1-like_GH"/>
</dbReference>
<evidence type="ECO:0000256" key="1">
    <source>
        <dbReference type="ARBA" id="ARBA00010833"/>
    </source>
</evidence>
<proteinExistence type="inferred from homology"/>
<evidence type="ECO:0000256" key="3">
    <source>
        <dbReference type="ARBA" id="ARBA00023295"/>
    </source>
</evidence>
<dbReference type="InterPro" id="IPR012341">
    <property type="entry name" value="6hp_glycosidase-like_sf"/>
</dbReference>
<evidence type="ECO:0000313" key="6">
    <source>
        <dbReference type="Proteomes" id="UP000215215"/>
    </source>
</evidence>
<sequence length="541" mass="61945">MLSRDPKNPDDPAIYLRSAYDINPAETGKVLRILLYKNDKPLFVEPFAEPWRLLLKTGEGNTEIFFIDEYTFAVRTHKVDLQFEFLNRVLYHIRPTSLSYRCLDWKSKLFVTLSSTGGELKLSGEKPLKFIFSGDELLVEVNHEERKPRLKSSSDLIKKAEEEYKEWQGRIPSVPDIYRSTAELAWYILWSAAVSPLGYFHRPGILSSKNWMCGVWSWDHCFNALGVLSADPELAWNQFMLSFDVQCASGKLADVVTPGGIQFALTKPPIHGWCLRVLMEREIVDKDRLKSIYEPLSLWTRWWLEHRDDDRDGVCQYNHGCESGWDNSTTFDGGVPVDSPDLNAYLILQMDVLGDAASRLGKRTEAGLWKEGSHKMLNRLIERCWKKKQFISPRTGSQRYESSDSLINFMPLVLGELLRSEYFEPLVEGLQEEGRFLTTYGLATESLKSPCYESNGYWRGPIWAPSTFLIVDGLRRRGKLALAQKLSESFCNMVNGKEGIYENYDASTGEGYCDPAFTWTSSVFLLMASELLQQKKNLDAD</sequence>
<reference evidence="5 6" key="1">
    <citation type="submission" date="2017-07" db="EMBL/GenBank/DDBJ databases">
        <title>Recovery of genomes from metagenomes via a dereplication, aggregation, and scoring strategy.</title>
        <authorList>
            <person name="Sieber C.M."/>
            <person name="Probst A.J."/>
            <person name="Sharrar A."/>
            <person name="Thomas B.C."/>
            <person name="Hess M."/>
            <person name="Tringe S.G."/>
            <person name="Banfield J.F."/>
        </authorList>
    </citation>
    <scope>NUCLEOTIDE SEQUENCE [LARGE SCALE GENOMIC DNA]</scope>
    <source>
        <strain evidence="5">JGI_Cruoil_03_44_89</strain>
    </source>
</reference>
<dbReference type="InterPro" id="IPR008928">
    <property type="entry name" value="6-hairpin_glycosidase_sf"/>
</dbReference>
<feature type="domain" description="Mannosylglycerate hydrolase MGH1-like glycoside hydrolase" evidence="4">
    <location>
        <begin position="215"/>
        <end position="520"/>
    </location>
</feature>
<dbReference type="Gene3D" id="1.50.10.10">
    <property type="match status" value="1"/>
</dbReference>
<dbReference type="PANTHER" id="PTHR10412:SF11">
    <property type="entry name" value="MANNOSYL-OLIGOSACCHARIDE GLUCOSIDASE"/>
    <property type="match status" value="1"/>
</dbReference>
<dbReference type="EMBL" id="NOZQ01000102">
    <property type="protein sequence ID" value="OYD15795.1"/>
    <property type="molecule type" value="Genomic_DNA"/>
</dbReference>